<comment type="caution">
    <text evidence="15">The sequence shown here is derived from an EMBL/GenBank/DDBJ whole genome shotgun (WGS) entry which is preliminary data.</text>
</comment>
<dbReference type="PANTHER" id="PTHR11921">
    <property type="entry name" value="SUCCINATE DEHYDROGENASE IRON-SULFUR PROTEIN"/>
    <property type="match status" value="1"/>
</dbReference>
<comment type="cofactor">
    <cofactor evidence="13">
        <name>[2Fe-2S] cluster</name>
        <dbReference type="ChEBI" id="CHEBI:190135"/>
    </cofactor>
</comment>
<dbReference type="GO" id="GO:0051539">
    <property type="term" value="F:4 iron, 4 sulfur cluster binding"/>
    <property type="evidence" value="ECO:0007669"/>
    <property type="project" value="UniProtKB-KW"/>
</dbReference>
<keyword evidence="9" id="KW-0560">Oxidoreductase</keyword>
<dbReference type="InterPro" id="IPR017896">
    <property type="entry name" value="4Fe4S_Fe-S-bd"/>
</dbReference>
<evidence type="ECO:0000256" key="6">
    <source>
        <dbReference type="ARBA" id="ARBA00022532"/>
    </source>
</evidence>
<dbReference type="GO" id="GO:0006099">
    <property type="term" value="P:tricarboxylic acid cycle"/>
    <property type="evidence" value="ECO:0007669"/>
    <property type="project" value="UniProtKB-KW"/>
</dbReference>
<evidence type="ECO:0000259" key="14">
    <source>
        <dbReference type="PROSITE" id="PS51379"/>
    </source>
</evidence>
<dbReference type="PROSITE" id="PS00198">
    <property type="entry name" value="4FE4S_FER_1"/>
    <property type="match status" value="1"/>
</dbReference>
<dbReference type="Gene3D" id="3.10.20.30">
    <property type="match status" value="1"/>
</dbReference>
<dbReference type="GO" id="GO:0009055">
    <property type="term" value="F:electron transfer activity"/>
    <property type="evidence" value="ECO:0007669"/>
    <property type="project" value="InterPro"/>
</dbReference>
<dbReference type="EMBL" id="LVZK01000001">
    <property type="protein sequence ID" value="OAP86583.1"/>
    <property type="molecule type" value="Genomic_DNA"/>
</dbReference>
<dbReference type="InterPro" id="IPR009051">
    <property type="entry name" value="Helical_ferredxn"/>
</dbReference>
<reference evidence="15 16" key="1">
    <citation type="submission" date="2016-04" db="EMBL/GenBank/DDBJ databases">
        <title>Peptidophaga gingivicola gen. nov., sp. nov., isolated from human subgingival plaque.</title>
        <authorList>
            <person name="Beall C.J."/>
            <person name="Mokrzan E.M."/>
            <person name="Griffen A.L."/>
            <person name="Leys E.J."/>
        </authorList>
    </citation>
    <scope>NUCLEOTIDE SEQUENCE [LARGE SCALE GENOMIC DNA]</scope>
    <source>
        <strain evidence="15 16">BA112</strain>
    </source>
</reference>
<evidence type="ECO:0000256" key="9">
    <source>
        <dbReference type="ARBA" id="ARBA00023002"/>
    </source>
</evidence>
<dbReference type="InterPro" id="IPR050573">
    <property type="entry name" value="SDH/FRD_Iron-Sulfur"/>
</dbReference>
<dbReference type="GO" id="GO:0051537">
    <property type="term" value="F:2 iron, 2 sulfur cluster binding"/>
    <property type="evidence" value="ECO:0007669"/>
    <property type="project" value="UniProtKB-KW"/>
</dbReference>
<dbReference type="OrthoDB" id="9804391at2"/>
<keyword evidence="10" id="KW-0408">Iron</keyword>
<comment type="cofactor">
    <cofactor evidence="2">
        <name>[4Fe-4S] cluster</name>
        <dbReference type="ChEBI" id="CHEBI:49883"/>
    </cofactor>
</comment>
<dbReference type="Proteomes" id="UP000078368">
    <property type="component" value="Unassembled WGS sequence"/>
</dbReference>
<dbReference type="GO" id="GO:0046872">
    <property type="term" value="F:metal ion binding"/>
    <property type="evidence" value="ECO:0007669"/>
    <property type="project" value="UniProtKB-KW"/>
</dbReference>
<keyword evidence="8" id="KW-0479">Metal-binding</keyword>
<dbReference type="SUPFAM" id="SSF46548">
    <property type="entry name" value="alpha-helical ferredoxin"/>
    <property type="match status" value="1"/>
</dbReference>
<gene>
    <name evidence="15" type="ORF">A4H34_05495</name>
</gene>
<dbReference type="PROSITE" id="PS51379">
    <property type="entry name" value="4FE4S_FER_2"/>
    <property type="match status" value="1"/>
</dbReference>
<dbReference type="InterPro" id="IPR025192">
    <property type="entry name" value="Succ_DH/fum_Rdtase_N"/>
</dbReference>
<dbReference type="Gene3D" id="1.10.1060.10">
    <property type="entry name" value="Alpha-helical ferredoxin"/>
    <property type="match status" value="1"/>
</dbReference>
<keyword evidence="6" id="KW-0816">Tricarboxylic acid cycle</keyword>
<evidence type="ECO:0000256" key="10">
    <source>
        <dbReference type="ARBA" id="ARBA00023004"/>
    </source>
</evidence>
<dbReference type="PANTHER" id="PTHR11921:SF41">
    <property type="entry name" value="SUCCINATE DEHYDROGENASE"/>
    <property type="match status" value="1"/>
</dbReference>
<evidence type="ECO:0000256" key="2">
    <source>
        <dbReference type="ARBA" id="ARBA00001966"/>
    </source>
</evidence>
<dbReference type="InterPro" id="IPR017900">
    <property type="entry name" value="4Fe4S_Fe_S_CS"/>
</dbReference>
<dbReference type="InterPro" id="IPR012675">
    <property type="entry name" value="Beta-grasp_dom_sf"/>
</dbReference>
<keyword evidence="11" id="KW-0411">Iron-sulfur</keyword>
<dbReference type="GO" id="GO:0022904">
    <property type="term" value="P:respiratory electron transport chain"/>
    <property type="evidence" value="ECO:0007669"/>
    <property type="project" value="TreeGrafter"/>
</dbReference>
<evidence type="ECO:0000256" key="13">
    <source>
        <dbReference type="ARBA" id="ARBA00034078"/>
    </source>
</evidence>
<dbReference type="Pfam" id="PF13183">
    <property type="entry name" value="Fer4_8"/>
    <property type="match status" value="1"/>
</dbReference>
<dbReference type="PROSITE" id="PS00197">
    <property type="entry name" value="2FE2S_FER_1"/>
    <property type="match status" value="1"/>
</dbReference>
<dbReference type="GO" id="GO:0008177">
    <property type="term" value="F:succinate dehydrogenase (quinone) activity"/>
    <property type="evidence" value="ECO:0007669"/>
    <property type="project" value="UniProtKB-EC"/>
</dbReference>
<dbReference type="STRING" id="1823756.A4H34_05495"/>
<feature type="domain" description="4Fe-4S ferredoxin-type" evidence="14">
    <location>
        <begin position="149"/>
        <end position="179"/>
    </location>
</feature>
<dbReference type="GO" id="GO:0051538">
    <property type="term" value="F:3 iron, 4 sulfur cluster binding"/>
    <property type="evidence" value="ECO:0007669"/>
    <property type="project" value="UniProtKB-KW"/>
</dbReference>
<comment type="cofactor">
    <cofactor evidence="1">
        <name>[3Fe-4S] cluster</name>
        <dbReference type="ChEBI" id="CHEBI:21137"/>
    </cofactor>
</comment>
<evidence type="ECO:0000256" key="5">
    <source>
        <dbReference type="ARBA" id="ARBA00022485"/>
    </source>
</evidence>
<keyword evidence="16" id="KW-1185">Reference proteome</keyword>
<sequence>MRINLEYWRQNGPSDSGHFETHTLDNVDEHASFLEMLDVLNEELFDEGKEPLAFDSDCREGICGQCGIVINGDPHGPKRTTTCQLHMRTFKDGDTITLEPWRSKGFPVIKDLVVDRSAFDRIVQAGGYISVNTGAAPEAHSQLVPKGNADRSFEAAACIGCGACVAACPNGSAMLFTSAKVVHLGLLPQGQPERRDRVVNMLAQQDDEGFGGCTNVGACASVCPKEIPLELISLLNRDLIKSYGHKARQR</sequence>
<dbReference type="InterPro" id="IPR004489">
    <property type="entry name" value="Succ_DH/fum_Rdtase_Fe-S"/>
</dbReference>
<dbReference type="InterPro" id="IPR036010">
    <property type="entry name" value="2Fe-2S_ferredoxin-like_sf"/>
</dbReference>
<evidence type="ECO:0000256" key="1">
    <source>
        <dbReference type="ARBA" id="ARBA00001927"/>
    </source>
</evidence>
<keyword evidence="5" id="KW-0004">4Fe-4S</keyword>
<evidence type="ECO:0000256" key="11">
    <source>
        <dbReference type="ARBA" id="ARBA00023014"/>
    </source>
</evidence>
<evidence type="ECO:0000256" key="8">
    <source>
        <dbReference type="ARBA" id="ARBA00022723"/>
    </source>
</evidence>
<evidence type="ECO:0000313" key="15">
    <source>
        <dbReference type="EMBL" id="OAP86583.1"/>
    </source>
</evidence>
<dbReference type="AlphaFoldDB" id="A0A179B5R0"/>
<evidence type="ECO:0000256" key="12">
    <source>
        <dbReference type="ARBA" id="ARBA00023291"/>
    </source>
</evidence>
<name>A0A179B5R0_9ACTO</name>
<dbReference type="NCBIfam" id="NF005746">
    <property type="entry name" value="PRK07570.1"/>
    <property type="match status" value="1"/>
</dbReference>
<proteinExistence type="inferred from homology"/>
<dbReference type="NCBIfam" id="TIGR00384">
    <property type="entry name" value="dhsB"/>
    <property type="match status" value="1"/>
</dbReference>
<dbReference type="SUPFAM" id="SSF54292">
    <property type="entry name" value="2Fe-2S ferredoxin-like"/>
    <property type="match status" value="1"/>
</dbReference>
<protein>
    <recommendedName>
        <fullName evidence="4">succinate dehydrogenase</fullName>
        <ecNumber evidence="4">1.3.5.1</ecNumber>
    </recommendedName>
</protein>
<evidence type="ECO:0000256" key="4">
    <source>
        <dbReference type="ARBA" id="ARBA00012792"/>
    </source>
</evidence>
<evidence type="ECO:0000313" key="16">
    <source>
        <dbReference type="Proteomes" id="UP000078368"/>
    </source>
</evidence>
<keyword evidence="12" id="KW-0003">3Fe-4S</keyword>
<keyword evidence="7" id="KW-0001">2Fe-2S</keyword>
<dbReference type="EC" id="1.3.5.1" evidence="4"/>
<evidence type="ECO:0000256" key="3">
    <source>
        <dbReference type="ARBA" id="ARBA00009433"/>
    </source>
</evidence>
<comment type="similarity">
    <text evidence="3">Belongs to the succinate dehydrogenase/fumarate reductase iron-sulfur protein family.</text>
</comment>
<dbReference type="RefSeq" id="WP_009199178.1">
    <property type="nucleotide sequence ID" value="NZ_LVZK01000001.1"/>
</dbReference>
<organism evidence="15 16">
    <name type="scientific">Peptidiphaga gingivicola</name>
    <dbReference type="NCBI Taxonomy" id="2741497"/>
    <lineage>
        <taxon>Bacteria</taxon>
        <taxon>Bacillati</taxon>
        <taxon>Actinomycetota</taxon>
        <taxon>Actinomycetes</taxon>
        <taxon>Actinomycetales</taxon>
        <taxon>Actinomycetaceae</taxon>
        <taxon>Peptidiphaga</taxon>
    </lineage>
</organism>
<dbReference type="Pfam" id="PF13085">
    <property type="entry name" value="Fer2_3"/>
    <property type="match status" value="1"/>
</dbReference>
<accession>A0A179B5R0</accession>
<dbReference type="InterPro" id="IPR006058">
    <property type="entry name" value="2Fe2S_fd_BS"/>
</dbReference>
<evidence type="ECO:0000256" key="7">
    <source>
        <dbReference type="ARBA" id="ARBA00022714"/>
    </source>
</evidence>